<dbReference type="Proteomes" id="UP000244855">
    <property type="component" value="Unassembled WGS sequence"/>
</dbReference>
<gene>
    <name evidence="1" type="ORF">DM02DRAFT_672029</name>
</gene>
<name>A0A2V1DQ79_9PLEO</name>
<proteinExistence type="predicted"/>
<organism evidence="1 2">
    <name type="scientific">Periconia macrospinosa</name>
    <dbReference type="NCBI Taxonomy" id="97972"/>
    <lineage>
        <taxon>Eukaryota</taxon>
        <taxon>Fungi</taxon>
        <taxon>Dikarya</taxon>
        <taxon>Ascomycota</taxon>
        <taxon>Pezizomycotina</taxon>
        <taxon>Dothideomycetes</taxon>
        <taxon>Pleosporomycetidae</taxon>
        <taxon>Pleosporales</taxon>
        <taxon>Massarineae</taxon>
        <taxon>Periconiaceae</taxon>
        <taxon>Periconia</taxon>
    </lineage>
</organism>
<dbReference type="OrthoDB" id="10567967at2759"/>
<reference evidence="1 2" key="1">
    <citation type="journal article" date="2018" name="Sci. Rep.">
        <title>Comparative genomics provides insights into the lifestyle and reveals functional heterogeneity of dark septate endophytic fungi.</title>
        <authorList>
            <person name="Knapp D.G."/>
            <person name="Nemeth J.B."/>
            <person name="Barry K."/>
            <person name="Hainaut M."/>
            <person name="Henrissat B."/>
            <person name="Johnson J."/>
            <person name="Kuo A."/>
            <person name="Lim J.H.P."/>
            <person name="Lipzen A."/>
            <person name="Nolan M."/>
            <person name="Ohm R.A."/>
            <person name="Tamas L."/>
            <person name="Grigoriev I.V."/>
            <person name="Spatafora J.W."/>
            <person name="Nagy L.G."/>
            <person name="Kovacs G.M."/>
        </authorList>
    </citation>
    <scope>NUCLEOTIDE SEQUENCE [LARGE SCALE GENOMIC DNA]</scope>
    <source>
        <strain evidence="1 2">DSE2036</strain>
    </source>
</reference>
<accession>A0A2V1DQ79</accession>
<evidence type="ECO:0000313" key="1">
    <source>
        <dbReference type="EMBL" id="PVI00403.1"/>
    </source>
</evidence>
<sequence>MSSEVFQQPEQESSSPINVEVVEVNLINQAVLDTMEVAASYHPPPTYQKADSPVQSAALDRLPGPHDERPLLNLCGRPRCTWPLEGKTPTVWITTARSAHTDSQSTYWIFGLVNEPIYPPARSRNLPTLPLPPHASPIMEVRTMQDDRKPTPHNKWIHNDKAPCTIVLAILQLHTKPSVDGFGERGMTVLDLDDVFEILGEEGGDHMTFSPLKQRSVLRDDSPLLEKGREMGLPRLVMAWLGGAQLGARLILPSSTMKAAHDRAVELFLARKRLQQGALFASEEDRSMVKAAGADNEPAARITLWKGTNTFPGWLWSILLDTHAKLDFCEPETEGIWASGATGQPGWEGAWL</sequence>
<protein>
    <submittedName>
        <fullName evidence="1">Uncharacterized protein</fullName>
    </submittedName>
</protein>
<dbReference type="EMBL" id="KZ805374">
    <property type="protein sequence ID" value="PVI00403.1"/>
    <property type="molecule type" value="Genomic_DNA"/>
</dbReference>
<keyword evidence="2" id="KW-1185">Reference proteome</keyword>
<dbReference type="AlphaFoldDB" id="A0A2V1DQ79"/>
<evidence type="ECO:0000313" key="2">
    <source>
        <dbReference type="Proteomes" id="UP000244855"/>
    </source>
</evidence>